<name>A0ABS9Z1Z8_9HYPH</name>
<accession>A0ABS9Z1Z8</accession>
<dbReference type="InterPro" id="IPR014710">
    <property type="entry name" value="RmlC-like_jellyroll"/>
</dbReference>
<dbReference type="Proteomes" id="UP001139104">
    <property type="component" value="Unassembled WGS sequence"/>
</dbReference>
<dbReference type="CDD" id="cd00038">
    <property type="entry name" value="CAP_ED"/>
    <property type="match status" value="1"/>
</dbReference>
<dbReference type="SUPFAM" id="SSF51206">
    <property type="entry name" value="cAMP-binding domain-like"/>
    <property type="match status" value="1"/>
</dbReference>
<proteinExistence type="predicted"/>
<organism evidence="2 3">
    <name type="scientific">Candidatus Rhodoblastus alkanivorans</name>
    <dbReference type="NCBI Taxonomy" id="2954117"/>
    <lineage>
        <taxon>Bacteria</taxon>
        <taxon>Pseudomonadati</taxon>
        <taxon>Pseudomonadota</taxon>
        <taxon>Alphaproteobacteria</taxon>
        <taxon>Hyphomicrobiales</taxon>
        <taxon>Rhodoblastaceae</taxon>
        <taxon>Rhodoblastus</taxon>
    </lineage>
</organism>
<protein>
    <submittedName>
        <fullName evidence="2">Cyclic nucleotide-binding domain-containing protein</fullName>
    </submittedName>
</protein>
<reference evidence="2" key="1">
    <citation type="journal article" date="2022" name="ISME J.">
        <title>Identification of active gaseous-alkane degraders at natural gas seeps.</title>
        <authorList>
            <person name="Farhan Ul Haque M."/>
            <person name="Hernandez M."/>
            <person name="Crombie A.T."/>
            <person name="Murrell J.C."/>
        </authorList>
    </citation>
    <scope>NUCLEOTIDE SEQUENCE</scope>
    <source>
        <strain evidence="2">PC2</strain>
    </source>
</reference>
<dbReference type="EMBL" id="JAIVFP010000001">
    <property type="protein sequence ID" value="MCI4681480.1"/>
    <property type="molecule type" value="Genomic_DNA"/>
</dbReference>
<evidence type="ECO:0000259" key="1">
    <source>
        <dbReference type="PROSITE" id="PS50042"/>
    </source>
</evidence>
<dbReference type="InterPro" id="IPR000595">
    <property type="entry name" value="cNMP-bd_dom"/>
</dbReference>
<dbReference type="Pfam" id="PF00027">
    <property type="entry name" value="cNMP_binding"/>
    <property type="match status" value="1"/>
</dbReference>
<dbReference type="InterPro" id="IPR050818">
    <property type="entry name" value="KCNH_animal-type"/>
</dbReference>
<sequence length="153" mass="16275">MSVGNKIEALKRLKLFAALELEALRLLAFAAPEVEFGSGEIVFKQGDHLKASYLVLSGAILLVNDRGGAAKNKMVGSGALIGSHGLIAEAVAANTAIAQENSATLKLSRDLFFRVLSEFPTSAAAMRKSLVQEIETFGAEVGRTQRILSTPKF</sequence>
<comment type="caution">
    <text evidence="2">The sequence shown here is derived from an EMBL/GenBank/DDBJ whole genome shotgun (WGS) entry which is preliminary data.</text>
</comment>
<keyword evidence="3" id="KW-1185">Reference proteome</keyword>
<dbReference type="RefSeq" id="WP_243065541.1">
    <property type="nucleotide sequence ID" value="NZ_JAIVFK010000033.1"/>
</dbReference>
<dbReference type="PANTHER" id="PTHR10217">
    <property type="entry name" value="VOLTAGE AND LIGAND GATED POTASSIUM CHANNEL"/>
    <property type="match status" value="1"/>
</dbReference>
<evidence type="ECO:0000313" key="2">
    <source>
        <dbReference type="EMBL" id="MCI4681480.1"/>
    </source>
</evidence>
<evidence type="ECO:0000313" key="3">
    <source>
        <dbReference type="Proteomes" id="UP001139104"/>
    </source>
</evidence>
<dbReference type="PROSITE" id="PS50042">
    <property type="entry name" value="CNMP_BINDING_3"/>
    <property type="match status" value="1"/>
</dbReference>
<feature type="domain" description="Cyclic nucleotide-binding" evidence="1">
    <location>
        <begin position="15"/>
        <end position="116"/>
    </location>
</feature>
<dbReference type="InterPro" id="IPR018490">
    <property type="entry name" value="cNMP-bd_dom_sf"/>
</dbReference>
<gene>
    <name evidence="2" type="ORF">K2U94_01625</name>
</gene>
<dbReference type="Gene3D" id="2.60.120.10">
    <property type="entry name" value="Jelly Rolls"/>
    <property type="match status" value="1"/>
</dbReference>
<dbReference type="SMART" id="SM00100">
    <property type="entry name" value="cNMP"/>
    <property type="match status" value="1"/>
</dbReference>
<dbReference type="PANTHER" id="PTHR10217:SF435">
    <property type="entry name" value="POTASSIUM VOLTAGE-GATED CHANNEL PROTEIN EAG"/>
    <property type="match status" value="1"/>
</dbReference>